<reference evidence="10 11" key="1">
    <citation type="journal article" date="2016" name="Nat. Commun.">
        <title>Thousands of microbial genomes shed light on interconnected biogeochemical processes in an aquifer system.</title>
        <authorList>
            <person name="Anantharaman K."/>
            <person name="Brown C.T."/>
            <person name="Hug L.A."/>
            <person name="Sharon I."/>
            <person name="Castelle C.J."/>
            <person name="Probst A.J."/>
            <person name="Thomas B.C."/>
            <person name="Singh A."/>
            <person name="Wilkins M.J."/>
            <person name="Karaoz U."/>
            <person name="Brodie E.L."/>
            <person name="Williams K.H."/>
            <person name="Hubbard S.S."/>
            <person name="Banfield J.F."/>
        </authorList>
    </citation>
    <scope>NUCLEOTIDE SEQUENCE [LARGE SCALE GENOMIC DNA]</scope>
</reference>
<comment type="function">
    <text evidence="6 8">This protein binds to the 23S rRNA, and is important in its secondary structure. It is located near the subunit interface in the base of the L7/L12 stalk, and near the tRNA binding site of the peptidyltransferase center.</text>
</comment>
<dbReference type="InterPro" id="IPR036789">
    <property type="entry name" value="Ribosomal_uL6-like_a/b-dom_sf"/>
</dbReference>
<evidence type="ECO:0000256" key="1">
    <source>
        <dbReference type="ARBA" id="ARBA00009356"/>
    </source>
</evidence>
<protein>
    <recommendedName>
        <fullName evidence="6">Large ribosomal subunit protein uL6</fullName>
    </recommendedName>
</protein>
<dbReference type="FunFam" id="3.90.930.12:FF:000002">
    <property type="entry name" value="50S ribosomal protein L6"/>
    <property type="match status" value="1"/>
</dbReference>
<evidence type="ECO:0000313" key="11">
    <source>
        <dbReference type="Proteomes" id="UP000177088"/>
    </source>
</evidence>
<dbReference type="InterPro" id="IPR020040">
    <property type="entry name" value="Ribosomal_uL6_a/b-dom"/>
</dbReference>
<dbReference type="Proteomes" id="UP000177088">
    <property type="component" value="Unassembled WGS sequence"/>
</dbReference>
<evidence type="ECO:0000256" key="6">
    <source>
        <dbReference type="HAMAP-Rule" id="MF_01365"/>
    </source>
</evidence>
<dbReference type="EMBL" id="MGEA01000094">
    <property type="protein sequence ID" value="OGL72496.1"/>
    <property type="molecule type" value="Genomic_DNA"/>
</dbReference>
<gene>
    <name evidence="6" type="primary">rplF</name>
    <name evidence="10" type="ORF">A3C96_01170</name>
</gene>
<evidence type="ECO:0000256" key="4">
    <source>
        <dbReference type="ARBA" id="ARBA00022980"/>
    </source>
</evidence>
<sequence>MSRVGKKPLAVPAGVDIKIEGGAVRVKGPKGELTLALHPHVTLTVADGQLKVTVADETDVKDRALWGLFRRLLENMVTGVTKGFEKKLEINGIGFKAAIAGAKLKLEVGYSHDVDFEVPKDVKVTVEKNIITVSGIDRQLVGETAAKIRAIKKPEPYKGKGIKYADEVIRRKAGKAAKTGAAA</sequence>
<keyword evidence="4 6" id="KW-0689">Ribosomal protein</keyword>
<dbReference type="GO" id="GO:0019843">
    <property type="term" value="F:rRNA binding"/>
    <property type="evidence" value="ECO:0007669"/>
    <property type="project" value="UniProtKB-UniRule"/>
</dbReference>
<evidence type="ECO:0000256" key="3">
    <source>
        <dbReference type="ARBA" id="ARBA00022884"/>
    </source>
</evidence>
<dbReference type="PROSITE" id="PS00525">
    <property type="entry name" value="RIBOSOMAL_L6_1"/>
    <property type="match status" value="1"/>
</dbReference>
<evidence type="ECO:0000256" key="2">
    <source>
        <dbReference type="ARBA" id="ARBA00022730"/>
    </source>
</evidence>
<dbReference type="PRINTS" id="PR00059">
    <property type="entry name" value="RIBOSOMALL6"/>
</dbReference>
<dbReference type="HAMAP" id="MF_01365_B">
    <property type="entry name" value="Ribosomal_uL6_B"/>
    <property type="match status" value="1"/>
</dbReference>
<comment type="caution">
    <text evidence="10">The sequence shown here is derived from an EMBL/GenBank/DDBJ whole genome shotgun (WGS) entry which is preliminary data.</text>
</comment>
<feature type="domain" description="Large ribosomal subunit protein uL6 alpha-beta" evidence="9">
    <location>
        <begin position="92"/>
        <end position="164"/>
    </location>
</feature>
<evidence type="ECO:0000259" key="9">
    <source>
        <dbReference type="Pfam" id="PF00347"/>
    </source>
</evidence>
<dbReference type="InterPro" id="IPR019906">
    <property type="entry name" value="Ribosomal_uL6_bac-type"/>
</dbReference>
<keyword evidence="3 6" id="KW-0694">RNA-binding</keyword>
<proteinExistence type="inferred from homology"/>
<dbReference type="PANTHER" id="PTHR11655">
    <property type="entry name" value="60S/50S RIBOSOMAL PROTEIN L6/L9"/>
    <property type="match status" value="1"/>
</dbReference>
<keyword evidence="5 6" id="KW-0687">Ribonucleoprotein</keyword>
<dbReference type="Gene3D" id="3.90.930.12">
    <property type="entry name" value="Ribosomal protein L6, alpha-beta domain"/>
    <property type="match status" value="2"/>
</dbReference>
<dbReference type="SUPFAM" id="SSF56053">
    <property type="entry name" value="Ribosomal protein L6"/>
    <property type="match status" value="2"/>
</dbReference>
<feature type="domain" description="Large ribosomal subunit protein uL6 alpha-beta" evidence="9">
    <location>
        <begin position="11"/>
        <end position="83"/>
    </location>
</feature>
<comment type="similarity">
    <text evidence="1 6 7">Belongs to the universal ribosomal protein uL6 family.</text>
</comment>
<organism evidence="10 11">
    <name type="scientific">Candidatus Uhrbacteria bacterium RIFCSPHIGHO2_02_FULL_60_10</name>
    <dbReference type="NCBI Taxonomy" id="1802392"/>
    <lineage>
        <taxon>Bacteria</taxon>
        <taxon>Candidatus Uhriibacteriota</taxon>
    </lineage>
</organism>
<dbReference type="PANTHER" id="PTHR11655:SF14">
    <property type="entry name" value="LARGE RIBOSOMAL SUBUNIT PROTEIN UL6M"/>
    <property type="match status" value="1"/>
</dbReference>
<dbReference type="InterPro" id="IPR000702">
    <property type="entry name" value="Ribosomal_uL6-like"/>
</dbReference>
<keyword evidence="2 6" id="KW-0699">rRNA-binding</keyword>
<dbReference type="InterPro" id="IPR002358">
    <property type="entry name" value="Ribosomal_uL6_CS"/>
</dbReference>
<name>A0A1F7U2L9_9BACT</name>
<dbReference type="PIRSF" id="PIRSF002162">
    <property type="entry name" value="Ribosomal_L6"/>
    <property type="match status" value="1"/>
</dbReference>
<dbReference type="Pfam" id="PF00347">
    <property type="entry name" value="Ribosomal_L6"/>
    <property type="match status" value="2"/>
</dbReference>
<dbReference type="NCBIfam" id="TIGR03654">
    <property type="entry name" value="L6_bact"/>
    <property type="match status" value="1"/>
</dbReference>
<comment type="subunit">
    <text evidence="6">Part of the 50S ribosomal subunit.</text>
</comment>
<dbReference type="FunFam" id="3.90.930.12:FF:000001">
    <property type="entry name" value="50S ribosomal protein L6"/>
    <property type="match status" value="1"/>
</dbReference>
<accession>A0A1F7U2L9</accession>
<dbReference type="GO" id="GO:0002181">
    <property type="term" value="P:cytoplasmic translation"/>
    <property type="evidence" value="ECO:0007669"/>
    <property type="project" value="TreeGrafter"/>
</dbReference>
<evidence type="ECO:0000313" key="10">
    <source>
        <dbReference type="EMBL" id="OGL72496.1"/>
    </source>
</evidence>
<evidence type="ECO:0000256" key="5">
    <source>
        <dbReference type="ARBA" id="ARBA00023274"/>
    </source>
</evidence>
<evidence type="ECO:0000256" key="8">
    <source>
        <dbReference type="RuleBase" id="RU003870"/>
    </source>
</evidence>
<dbReference type="GO" id="GO:0022625">
    <property type="term" value="C:cytosolic large ribosomal subunit"/>
    <property type="evidence" value="ECO:0007669"/>
    <property type="project" value="UniProtKB-UniRule"/>
</dbReference>
<dbReference type="AlphaFoldDB" id="A0A1F7U2L9"/>
<dbReference type="GO" id="GO:0003735">
    <property type="term" value="F:structural constituent of ribosome"/>
    <property type="evidence" value="ECO:0007669"/>
    <property type="project" value="UniProtKB-UniRule"/>
</dbReference>
<evidence type="ECO:0000256" key="7">
    <source>
        <dbReference type="RuleBase" id="RU003869"/>
    </source>
</evidence>